<dbReference type="EMBL" id="CP029487">
    <property type="protein sequence ID" value="QCT73349.1"/>
    <property type="molecule type" value="Genomic_DNA"/>
</dbReference>
<feature type="domain" description="Uroporphyrinogen decarboxylase (URO-D)" evidence="1">
    <location>
        <begin position="188"/>
        <end position="387"/>
    </location>
</feature>
<dbReference type="KEGG" id="emt:CPZ25_019185"/>
<dbReference type="SUPFAM" id="SSF51726">
    <property type="entry name" value="UROD/MetE-like"/>
    <property type="match status" value="1"/>
</dbReference>
<dbReference type="AlphaFoldDB" id="A0A4P9CCD5"/>
<keyword evidence="3" id="KW-1185">Reference proteome</keyword>
<organism evidence="2 3">
    <name type="scientific">Eubacterium maltosivorans</name>
    <dbReference type="NCBI Taxonomy" id="2041044"/>
    <lineage>
        <taxon>Bacteria</taxon>
        <taxon>Bacillati</taxon>
        <taxon>Bacillota</taxon>
        <taxon>Clostridia</taxon>
        <taxon>Eubacteriales</taxon>
        <taxon>Eubacteriaceae</taxon>
        <taxon>Eubacterium</taxon>
    </lineage>
</organism>
<evidence type="ECO:0000313" key="3">
    <source>
        <dbReference type="Proteomes" id="UP000218387"/>
    </source>
</evidence>
<proteinExistence type="predicted"/>
<reference evidence="2 3" key="1">
    <citation type="submission" date="2018-05" db="EMBL/GenBank/DDBJ databases">
        <title>Genome comparison of Eubacterium sp.</title>
        <authorList>
            <person name="Feng Y."/>
            <person name="Sanchez-Andrea I."/>
            <person name="Stams A.J.M."/>
            <person name="De Vos W.M."/>
        </authorList>
    </citation>
    <scope>NUCLEOTIDE SEQUENCE [LARGE SCALE GENOMIC DNA]</scope>
    <source>
        <strain evidence="2 3">YI</strain>
    </source>
</reference>
<dbReference type="Pfam" id="PF01208">
    <property type="entry name" value="URO-D"/>
    <property type="match status" value="1"/>
</dbReference>
<accession>A0A4P9CCD5</accession>
<gene>
    <name evidence="2" type="ORF">CPZ25_019185</name>
</gene>
<dbReference type="Proteomes" id="UP000218387">
    <property type="component" value="Chromosome"/>
</dbReference>
<evidence type="ECO:0000259" key="1">
    <source>
        <dbReference type="Pfam" id="PF01208"/>
    </source>
</evidence>
<evidence type="ECO:0000313" key="2">
    <source>
        <dbReference type="EMBL" id="QCT73349.1"/>
    </source>
</evidence>
<dbReference type="RefSeq" id="WP_096920786.1">
    <property type="nucleotide sequence ID" value="NZ_CP029487.1"/>
</dbReference>
<dbReference type="Gene3D" id="3.20.20.210">
    <property type="match status" value="1"/>
</dbReference>
<dbReference type="InterPro" id="IPR038071">
    <property type="entry name" value="UROD/MetE-like_sf"/>
</dbReference>
<dbReference type="InterPro" id="IPR000257">
    <property type="entry name" value="Uroporphyrinogen_deCOase"/>
</dbReference>
<sequence length="459" mass="52331">MSDNKKLQENRIKNFHDFYNNRIPDHVPTGYMISHYLVAEYGGQNLFDYQYDYGRLREPALALDKRIISDVTPILPCSQVLNRPAEFYQILGSQSFVMGKNGVVQHPEVVGMQSDEYRALIDDPFTFLMETVIPRQYKNLDPCDGFKTATTIMKAQSSLDKSINASLPWFMEITEQGGHYPGAPAGSSGMTEAPFDFIADQLRSFSGVSMDIRRHRSELKEACEALLPVLFEWGRPPVPNAEGSVFIPLHMPTFMREKDFLDLWLPTFKTMIEQYAALGVRCNIFCEDDWTRYLDVLQDFPAGTQMWFEFGDPQLIKDKLGDKMIIQGLFPVSALRGTKEEVVSKARELLDIMMPSGGYYFHFDKNPFLLNEVNIDNWTALSETVAKYGVYKNAGESCGTPLNAEGFVFDPGKFRPIESRYLTTWEAFKTENPLVPEIAKGNLAQLNSELINFFMYLLV</sequence>
<protein>
    <recommendedName>
        <fullName evidence="1">Uroporphyrinogen decarboxylase (URO-D) domain-containing protein</fullName>
    </recommendedName>
</protein>
<name>A0A4P9CCD5_EUBML</name>
<dbReference type="GO" id="GO:0006779">
    <property type="term" value="P:porphyrin-containing compound biosynthetic process"/>
    <property type="evidence" value="ECO:0007669"/>
    <property type="project" value="InterPro"/>
</dbReference>
<dbReference type="GO" id="GO:0004853">
    <property type="term" value="F:uroporphyrinogen decarboxylase activity"/>
    <property type="evidence" value="ECO:0007669"/>
    <property type="project" value="InterPro"/>
</dbReference>